<accession>A0A6L8MEJ7</accession>
<evidence type="ECO:0000256" key="3">
    <source>
        <dbReference type="ARBA" id="ARBA00022786"/>
    </source>
</evidence>
<feature type="domain" description="Carbohydrate-binding/sugar hydrolysis" evidence="5">
    <location>
        <begin position="49"/>
        <end position="189"/>
    </location>
</feature>
<proteinExistence type="predicted"/>
<keyword evidence="4" id="KW-0732">Signal</keyword>
<comment type="pathway">
    <text evidence="1">Protein modification; protein ubiquitination.</text>
</comment>
<keyword evidence="2" id="KW-0677">Repeat</keyword>
<dbReference type="InterPro" id="IPR026464">
    <property type="entry name" value="NosD_copper_fam"/>
</dbReference>
<dbReference type="Proteomes" id="UP000474565">
    <property type="component" value="Unassembled WGS sequence"/>
</dbReference>
<dbReference type="InterPro" id="IPR011050">
    <property type="entry name" value="Pectin_lyase_fold/virulence"/>
</dbReference>
<sequence>MRALMLALTLALTQAGGPGLATAAVLQVTPGASINAAIARAQAGDTLLIAAGTYNEHLLIDKPLTLQGQGHPAISGQRQGDTIRITAPDVTLTGLIVRDSGADLTAQNAGITILPGAHRVHISACQLVANLFGIWLQGVDDARLTNNIITGRRDLQSAQRGNGIQVYDTRGVRVIGNEISTTRDGIYVDVSRDAEFRHNRIHHVRYGTHYMNTNHSTWEDNEVYLNRAGLALMEVRSLTVRRNIAWGNTDHGIMLRTIQDSVIEDNVVAGNDRGFFVYDAEYNILRGNLVINNRTGVHLSAGSSNNEVDGNDFIGNQEQVRFVAARDVEWGKRQGNYWSNYNGWDQNADGRGDVPYEANDLVDRLNWQYPLLKMLSASPALQTLRFAARQFPLLRAPSVLDRHPRMRPISQNWKKWNDIAPRIAPH</sequence>
<dbReference type="SUPFAM" id="SSF51126">
    <property type="entry name" value="Pectin lyase-like"/>
    <property type="match status" value="1"/>
</dbReference>
<dbReference type="NCBIfam" id="TIGR03804">
    <property type="entry name" value="para_beta_helix"/>
    <property type="match status" value="2"/>
</dbReference>
<dbReference type="InterPro" id="IPR012334">
    <property type="entry name" value="Pectin_lyas_fold"/>
</dbReference>
<dbReference type="InterPro" id="IPR051550">
    <property type="entry name" value="SCF-Subunits/Alg-Epimerases"/>
</dbReference>
<feature type="domain" description="Carbohydrate-binding/sugar hydrolysis" evidence="5">
    <location>
        <begin position="195"/>
        <end position="354"/>
    </location>
</feature>
<dbReference type="RefSeq" id="WP_161018658.1">
    <property type="nucleotide sequence ID" value="NZ_WWCP01000003.1"/>
</dbReference>
<feature type="chain" id="PRO_5026688980" evidence="4">
    <location>
        <begin position="24"/>
        <end position="426"/>
    </location>
</feature>
<dbReference type="InterPro" id="IPR006626">
    <property type="entry name" value="PbH1"/>
</dbReference>
<dbReference type="PANTHER" id="PTHR22990">
    <property type="entry name" value="F-BOX ONLY PROTEIN"/>
    <property type="match status" value="1"/>
</dbReference>
<dbReference type="InterPro" id="IPR022441">
    <property type="entry name" value="Para_beta_helix_rpt-2"/>
</dbReference>
<dbReference type="NCBIfam" id="TIGR04247">
    <property type="entry name" value="NosD_copper_fam"/>
    <property type="match status" value="1"/>
</dbReference>
<protein>
    <submittedName>
        <fullName evidence="6">Nitrous oxide reductase family maturation protein NosD</fullName>
    </submittedName>
</protein>
<evidence type="ECO:0000313" key="6">
    <source>
        <dbReference type="EMBL" id="MYM81320.1"/>
    </source>
</evidence>
<dbReference type="Pfam" id="PF05048">
    <property type="entry name" value="NosD"/>
    <property type="match status" value="1"/>
</dbReference>
<organism evidence="6 7">
    <name type="scientific">Duganella lactea</name>
    <dbReference type="NCBI Taxonomy" id="2692173"/>
    <lineage>
        <taxon>Bacteria</taxon>
        <taxon>Pseudomonadati</taxon>
        <taxon>Pseudomonadota</taxon>
        <taxon>Betaproteobacteria</taxon>
        <taxon>Burkholderiales</taxon>
        <taxon>Oxalobacteraceae</taxon>
        <taxon>Telluria group</taxon>
        <taxon>Duganella</taxon>
    </lineage>
</organism>
<dbReference type="EMBL" id="WWCP01000003">
    <property type="protein sequence ID" value="MYM81320.1"/>
    <property type="molecule type" value="Genomic_DNA"/>
</dbReference>
<evidence type="ECO:0000256" key="2">
    <source>
        <dbReference type="ARBA" id="ARBA00022737"/>
    </source>
</evidence>
<dbReference type="PANTHER" id="PTHR22990:SF15">
    <property type="entry name" value="F-BOX ONLY PROTEIN 10"/>
    <property type="match status" value="1"/>
</dbReference>
<reference evidence="6 7" key="1">
    <citation type="submission" date="2019-12" db="EMBL/GenBank/DDBJ databases">
        <title>Novel species isolated from a subtropical stream in China.</title>
        <authorList>
            <person name="Lu H."/>
        </authorList>
    </citation>
    <scope>NUCLEOTIDE SEQUENCE [LARGE SCALE GENOMIC DNA]</scope>
    <source>
        <strain evidence="6 7">FT50W</strain>
    </source>
</reference>
<gene>
    <name evidence="6" type="primary">nosD</name>
    <name evidence="6" type="ORF">GTP44_05020</name>
</gene>
<comment type="caution">
    <text evidence="6">The sequence shown here is derived from an EMBL/GenBank/DDBJ whole genome shotgun (WGS) entry which is preliminary data.</text>
</comment>
<dbReference type="InterPro" id="IPR006633">
    <property type="entry name" value="Carb-bd_sugar_hydrolysis-dom"/>
</dbReference>
<feature type="signal peptide" evidence="4">
    <location>
        <begin position="1"/>
        <end position="23"/>
    </location>
</feature>
<dbReference type="SMART" id="SM00710">
    <property type="entry name" value="PbH1"/>
    <property type="match status" value="9"/>
</dbReference>
<dbReference type="AlphaFoldDB" id="A0A6L8MEJ7"/>
<evidence type="ECO:0000313" key="7">
    <source>
        <dbReference type="Proteomes" id="UP000474565"/>
    </source>
</evidence>
<evidence type="ECO:0000256" key="1">
    <source>
        <dbReference type="ARBA" id="ARBA00004906"/>
    </source>
</evidence>
<dbReference type="SMART" id="SM00722">
    <property type="entry name" value="CASH"/>
    <property type="match status" value="2"/>
</dbReference>
<name>A0A6L8MEJ7_9BURK</name>
<keyword evidence="3" id="KW-0833">Ubl conjugation pathway</keyword>
<dbReference type="InterPro" id="IPR007742">
    <property type="entry name" value="NosD_dom"/>
</dbReference>
<dbReference type="Gene3D" id="2.160.20.10">
    <property type="entry name" value="Single-stranded right-handed beta-helix, Pectin lyase-like"/>
    <property type="match status" value="2"/>
</dbReference>
<evidence type="ECO:0000259" key="5">
    <source>
        <dbReference type="SMART" id="SM00722"/>
    </source>
</evidence>
<evidence type="ECO:0000256" key="4">
    <source>
        <dbReference type="SAM" id="SignalP"/>
    </source>
</evidence>